<gene>
    <name evidence="22" type="ORF">QBC42DRAFT_156591</name>
</gene>
<keyword evidence="15" id="KW-0449">Lipoprotein</keyword>
<dbReference type="Gene3D" id="3.20.20.80">
    <property type="entry name" value="Glycosidases"/>
    <property type="match status" value="1"/>
</dbReference>
<evidence type="ECO:0000256" key="12">
    <source>
        <dbReference type="ARBA" id="ARBA00023136"/>
    </source>
</evidence>
<dbReference type="GO" id="GO:0098552">
    <property type="term" value="C:side of membrane"/>
    <property type="evidence" value="ECO:0007669"/>
    <property type="project" value="UniProtKB-KW"/>
</dbReference>
<comment type="subcellular location">
    <subcellularLocation>
        <location evidence="3">Cell membrane</location>
        <topology evidence="3">Lipid-anchor</topology>
        <topology evidence="3">GPI-anchor</topology>
    </subcellularLocation>
    <subcellularLocation>
        <location evidence="2">Secreted</location>
        <location evidence="2">Cell wall</location>
    </subcellularLocation>
</comment>
<feature type="signal peptide" evidence="21">
    <location>
        <begin position="1"/>
        <end position="19"/>
    </location>
</feature>
<dbReference type="FunFam" id="3.20.20.80:FF:000233">
    <property type="entry name" value="Probable glucan endo-1,3-beta-glucosidase eglC"/>
    <property type="match status" value="1"/>
</dbReference>
<reference evidence="22" key="1">
    <citation type="journal article" date="2023" name="Mol. Phylogenet. Evol.">
        <title>Genome-scale phylogeny and comparative genomics of the fungal order Sordariales.</title>
        <authorList>
            <person name="Hensen N."/>
            <person name="Bonometti L."/>
            <person name="Westerberg I."/>
            <person name="Brannstrom I.O."/>
            <person name="Guillou S."/>
            <person name="Cros-Aarteil S."/>
            <person name="Calhoun S."/>
            <person name="Haridas S."/>
            <person name="Kuo A."/>
            <person name="Mondo S."/>
            <person name="Pangilinan J."/>
            <person name="Riley R."/>
            <person name="LaButti K."/>
            <person name="Andreopoulos B."/>
            <person name="Lipzen A."/>
            <person name="Chen C."/>
            <person name="Yan M."/>
            <person name="Daum C."/>
            <person name="Ng V."/>
            <person name="Clum A."/>
            <person name="Steindorff A."/>
            <person name="Ohm R.A."/>
            <person name="Martin F."/>
            <person name="Silar P."/>
            <person name="Natvig D.O."/>
            <person name="Lalanne C."/>
            <person name="Gautier V."/>
            <person name="Ament-Velasquez S.L."/>
            <person name="Kruys A."/>
            <person name="Hutchinson M.I."/>
            <person name="Powell A.J."/>
            <person name="Barry K."/>
            <person name="Miller A.N."/>
            <person name="Grigoriev I.V."/>
            <person name="Debuchy R."/>
            <person name="Gladieux P."/>
            <person name="Hiltunen Thoren M."/>
            <person name="Johannesson H."/>
        </authorList>
    </citation>
    <scope>NUCLEOTIDE SEQUENCE</scope>
    <source>
        <strain evidence="22">PSN324</strain>
    </source>
</reference>
<reference evidence="22" key="2">
    <citation type="submission" date="2023-06" db="EMBL/GenBank/DDBJ databases">
        <authorList>
            <consortium name="Lawrence Berkeley National Laboratory"/>
            <person name="Mondo S.J."/>
            <person name="Hensen N."/>
            <person name="Bonometti L."/>
            <person name="Westerberg I."/>
            <person name="Brannstrom I.O."/>
            <person name="Guillou S."/>
            <person name="Cros-Aarteil S."/>
            <person name="Calhoun S."/>
            <person name="Haridas S."/>
            <person name="Kuo A."/>
            <person name="Pangilinan J."/>
            <person name="Riley R."/>
            <person name="Labutti K."/>
            <person name="Andreopoulos B."/>
            <person name="Lipzen A."/>
            <person name="Chen C."/>
            <person name="Yanf M."/>
            <person name="Daum C."/>
            <person name="Ng V."/>
            <person name="Clum A."/>
            <person name="Steindorff A."/>
            <person name="Ohm R."/>
            <person name="Martin F."/>
            <person name="Silar P."/>
            <person name="Natvig D."/>
            <person name="Lalanne C."/>
            <person name="Gautier V."/>
            <person name="Ament-Velasquez S.L."/>
            <person name="Kruys A."/>
            <person name="Hutchinson M.I."/>
            <person name="Powell A.J."/>
            <person name="Barry K."/>
            <person name="Miller A.N."/>
            <person name="Grigoriev I.V."/>
            <person name="Debuchy R."/>
            <person name="Gladieux P."/>
            <person name="Thoren M.H."/>
            <person name="Johannesson H."/>
        </authorList>
    </citation>
    <scope>NUCLEOTIDE SEQUENCE</scope>
    <source>
        <strain evidence="22">PSN324</strain>
    </source>
</reference>
<dbReference type="EMBL" id="MU864941">
    <property type="protein sequence ID" value="KAK4465249.1"/>
    <property type="molecule type" value="Genomic_DNA"/>
</dbReference>
<comment type="caution">
    <text evidence="22">The sequence shown here is derived from an EMBL/GenBank/DDBJ whole genome shotgun (WGS) entry which is preliminary data.</text>
</comment>
<comment type="function">
    <text evidence="18">Glucanases play a role in cell expansion during growth, in cell-cell fusion during mating, and in spore release during sporulation. This enzyme may be involved in beta-glucan degradation and also function biosynthetically as a transglycosylase.</text>
</comment>
<keyword evidence="14" id="KW-0119">Carbohydrate metabolism</keyword>
<dbReference type="PANTHER" id="PTHR16631">
    <property type="entry name" value="GLUCAN 1,3-BETA-GLUCOSIDASE"/>
    <property type="match status" value="1"/>
</dbReference>
<evidence type="ECO:0000313" key="22">
    <source>
        <dbReference type="EMBL" id="KAK4465249.1"/>
    </source>
</evidence>
<protein>
    <recommendedName>
        <fullName evidence="6">Probable glucan endo-1,3-beta-glucosidase eglC</fullName>
        <ecNumber evidence="5">3.2.1.39</ecNumber>
    </recommendedName>
    <alternativeName>
        <fullName evidence="19">Endo-1,3-beta-glucanase eglC</fullName>
    </alternativeName>
    <alternativeName>
        <fullName evidence="20">Laminarinase eglC</fullName>
    </alternativeName>
</protein>
<dbReference type="GO" id="GO:0005886">
    <property type="term" value="C:plasma membrane"/>
    <property type="evidence" value="ECO:0007669"/>
    <property type="project" value="UniProtKB-SubCell"/>
</dbReference>
<dbReference type="Proteomes" id="UP001321749">
    <property type="component" value="Unassembled WGS sequence"/>
</dbReference>
<evidence type="ECO:0000256" key="4">
    <source>
        <dbReference type="ARBA" id="ARBA00008773"/>
    </source>
</evidence>
<dbReference type="GO" id="GO:0009277">
    <property type="term" value="C:fungal-type cell wall"/>
    <property type="evidence" value="ECO:0007669"/>
    <property type="project" value="TreeGrafter"/>
</dbReference>
<organism evidence="22 23">
    <name type="scientific">Cladorrhinum samala</name>
    <dbReference type="NCBI Taxonomy" id="585594"/>
    <lineage>
        <taxon>Eukaryota</taxon>
        <taxon>Fungi</taxon>
        <taxon>Dikarya</taxon>
        <taxon>Ascomycota</taxon>
        <taxon>Pezizomycotina</taxon>
        <taxon>Sordariomycetes</taxon>
        <taxon>Sordariomycetidae</taxon>
        <taxon>Sordariales</taxon>
        <taxon>Podosporaceae</taxon>
        <taxon>Cladorrhinum</taxon>
    </lineage>
</organism>
<evidence type="ECO:0000256" key="13">
    <source>
        <dbReference type="ARBA" id="ARBA00023180"/>
    </source>
</evidence>
<dbReference type="InterPro" id="IPR050732">
    <property type="entry name" value="Beta-glucan_modifiers"/>
</dbReference>
<evidence type="ECO:0000256" key="16">
    <source>
        <dbReference type="ARBA" id="ARBA00023316"/>
    </source>
</evidence>
<proteinExistence type="inferred from homology"/>
<evidence type="ECO:0000256" key="6">
    <source>
        <dbReference type="ARBA" id="ARBA00019762"/>
    </source>
</evidence>
<evidence type="ECO:0000256" key="18">
    <source>
        <dbReference type="ARBA" id="ARBA00025152"/>
    </source>
</evidence>
<evidence type="ECO:0000256" key="1">
    <source>
        <dbReference type="ARBA" id="ARBA00000382"/>
    </source>
</evidence>
<dbReference type="GO" id="GO:0000272">
    <property type="term" value="P:polysaccharide catabolic process"/>
    <property type="evidence" value="ECO:0007669"/>
    <property type="project" value="UniProtKB-KW"/>
</dbReference>
<evidence type="ECO:0000256" key="9">
    <source>
        <dbReference type="ARBA" id="ARBA00022622"/>
    </source>
</evidence>
<evidence type="ECO:0000256" key="21">
    <source>
        <dbReference type="SAM" id="SignalP"/>
    </source>
</evidence>
<dbReference type="InterPro" id="IPR017853">
    <property type="entry name" value="GH"/>
</dbReference>
<keyword evidence="17" id="KW-0624">Polysaccharide degradation</keyword>
<dbReference type="GO" id="GO:0009986">
    <property type="term" value="C:cell surface"/>
    <property type="evidence" value="ECO:0007669"/>
    <property type="project" value="TreeGrafter"/>
</dbReference>
<evidence type="ECO:0000256" key="14">
    <source>
        <dbReference type="ARBA" id="ARBA00023277"/>
    </source>
</evidence>
<evidence type="ECO:0000256" key="11">
    <source>
        <dbReference type="ARBA" id="ARBA00022801"/>
    </source>
</evidence>
<evidence type="ECO:0000256" key="17">
    <source>
        <dbReference type="ARBA" id="ARBA00023326"/>
    </source>
</evidence>
<accession>A0AAV9HZY4</accession>
<evidence type="ECO:0000256" key="20">
    <source>
        <dbReference type="ARBA" id="ARBA00032906"/>
    </source>
</evidence>
<keyword evidence="16" id="KW-0961">Cell wall biogenesis/degradation</keyword>
<evidence type="ECO:0000256" key="7">
    <source>
        <dbReference type="ARBA" id="ARBA00022512"/>
    </source>
</evidence>
<evidence type="ECO:0000256" key="2">
    <source>
        <dbReference type="ARBA" id="ARBA00004191"/>
    </source>
</evidence>
<evidence type="ECO:0000256" key="8">
    <source>
        <dbReference type="ARBA" id="ARBA00022525"/>
    </source>
</evidence>
<dbReference type="GO" id="GO:0042973">
    <property type="term" value="F:glucan endo-1,3-beta-D-glucosidase activity"/>
    <property type="evidence" value="ECO:0007669"/>
    <property type="project" value="UniProtKB-EC"/>
</dbReference>
<keyword evidence="23" id="KW-1185">Reference proteome</keyword>
<evidence type="ECO:0000256" key="5">
    <source>
        <dbReference type="ARBA" id="ARBA00012780"/>
    </source>
</evidence>
<keyword evidence="8" id="KW-0964">Secreted</keyword>
<dbReference type="GO" id="GO:0005576">
    <property type="term" value="C:extracellular region"/>
    <property type="evidence" value="ECO:0007669"/>
    <property type="project" value="TreeGrafter"/>
</dbReference>
<dbReference type="AlphaFoldDB" id="A0AAV9HZY4"/>
<name>A0AAV9HZY4_9PEZI</name>
<evidence type="ECO:0000256" key="19">
    <source>
        <dbReference type="ARBA" id="ARBA00032134"/>
    </source>
</evidence>
<feature type="chain" id="PRO_5043508034" description="Probable glucan endo-1,3-beta-glucosidase eglC" evidence="21">
    <location>
        <begin position="20"/>
        <end position="316"/>
    </location>
</feature>
<dbReference type="EC" id="3.2.1.39" evidence="5"/>
<keyword evidence="10 21" id="KW-0732">Signal</keyword>
<keyword evidence="12" id="KW-0472">Membrane</keyword>
<comment type="similarity">
    <text evidence="4">Belongs to the glycosyl hydrolase 17 family.</text>
</comment>
<evidence type="ECO:0000313" key="23">
    <source>
        <dbReference type="Proteomes" id="UP001321749"/>
    </source>
</evidence>
<dbReference type="GO" id="GO:0071555">
    <property type="term" value="P:cell wall organization"/>
    <property type="evidence" value="ECO:0007669"/>
    <property type="project" value="UniProtKB-KW"/>
</dbReference>
<evidence type="ECO:0000256" key="10">
    <source>
        <dbReference type="ARBA" id="ARBA00022729"/>
    </source>
</evidence>
<evidence type="ECO:0000256" key="15">
    <source>
        <dbReference type="ARBA" id="ARBA00023288"/>
    </source>
</evidence>
<keyword evidence="13" id="KW-0325">Glycoprotein</keyword>
<dbReference type="SUPFAM" id="SSF51445">
    <property type="entry name" value="(Trans)glycosidases"/>
    <property type="match status" value="1"/>
</dbReference>
<feature type="non-terminal residue" evidence="22">
    <location>
        <position position="316"/>
    </location>
</feature>
<keyword evidence="7" id="KW-0134">Cell wall</keyword>
<keyword evidence="9" id="KW-0336">GPI-anchor</keyword>
<keyword evidence="11 22" id="KW-0378">Hydrolase</keyword>
<dbReference type="PANTHER" id="PTHR16631:SF13">
    <property type="entry name" value="GLUCAN ENDO-1,3-BETA-GLUCOSIDASE EGLC-RELATED"/>
    <property type="match status" value="1"/>
</dbReference>
<sequence>MPHIINLAALAAAVPSVLAAYQGFNYGALKLDGNLKQQVDFENEFRTAQALFGAPGGGFTSARLYTTIQGGTANHPISAIPAAIATNTSLLLGIWCSAGGQTVDNELAALIQAVNQYGDAFTRLVAGISVGSEDLYRNSPTGMANGENPGVNPDILVSYIKKTRDAIAGTKLAGKPVGHVDTWTAWVNGTNGLVTDACDWLGMDAYPYFQSKVSNAIQYNNGLFEDALRQTQSSARGKPVWITETGFPVSGAKSGDAVPSIENAKVYWDQVGCPRFGNVNTWWFTLQDHSGPLTGAISFGIIGGSLTTKPLFDISC</sequence>
<comment type="catalytic activity">
    <reaction evidence="1">
        <text>Hydrolysis of (1-&gt;3)-beta-D-glucosidic linkages in (1-&gt;3)-beta-D-glucans.</text>
        <dbReference type="EC" id="3.2.1.39"/>
    </reaction>
</comment>
<evidence type="ECO:0000256" key="3">
    <source>
        <dbReference type="ARBA" id="ARBA00004609"/>
    </source>
</evidence>